<protein>
    <submittedName>
        <fullName evidence="1">Alpha/beta hydrolase</fullName>
    </submittedName>
</protein>
<proteinExistence type="predicted"/>
<accession>A0A077DCU9</accession>
<organism evidence="1 2">
    <name type="scientific">Basilea psittacipulmonis DSM 24701</name>
    <dbReference type="NCBI Taxonomy" id="1072685"/>
    <lineage>
        <taxon>Bacteria</taxon>
        <taxon>Pseudomonadati</taxon>
        <taxon>Pseudomonadota</taxon>
        <taxon>Betaproteobacteria</taxon>
        <taxon>Burkholderiales</taxon>
        <taxon>Alcaligenaceae</taxon>
        <taxon>Basilea</taxon>
    </lineage>
</organism>
<dbReference type="STRING" id="1072685.IX83_00480"/>
<dbReference type="SUPFAM" id="SSF53474">
    <property type="entry name" value="alpha/beta-Hydrolases"/>
    <property type="match status" value="1"/>
</dbReference>
<evidence type="ECO:0000313" key="2">
    <source>
        <dbReference type="Proteomes" id="UP000028945"/>
    </source>
</evidence>
<reference evidence="1 2" key="1">
    <citation type="journal article" date="2014" name="BMC Genomics">
        <title>A genomic perspective on a new bacterial genus and species from the Alcaligenaceae family, Basilea psittacipulmonis.</title>
        <authorList>
            <person name="Whiteson K.L."/>
            <person name="Hernandez D."/>
            <person name="Lazarevic V."/>
            <person name="Gaia N."/>
            <person name="Farinelli L."/>
            <person name="Francois P."/>
            <person name="Pilo P."/>
            <person name="Frey J."/>
            <person name="Schrenzel J."/>
        </authorList>
    </citation>
    <scope>NUCLEOTIDE SEQUENCE [LARGE SCALE GENOMIC DNA]</scope>
    <source>
        <strain evidence="1 2">DSM 24701</strain>
    </source>
</reference>
<dbReference type="PANTHER" id="PTHR42103">
    <property type="entry name" value="ALPHA/BETA-HYDROLASES SUPERFAMILY PROTEIN"/>
    <property type="match status" value="1"/>
</dbReference>
<keyword evidence="1" id="KW-0378">Hydrolase</keyword>
<dbReference type="Gene3D" id="3.40.50.1820">
    <property type="entry name" value="alpha/beta hydrolase"/>
    <property type="match status" value="1"/>
</dbReference>
<dbReference type="AlphaFoldDB" id="A0A077DCU9"/>
<name>A0A077DCU9_9BURK</name>
<dbReference type="EMBL" id="CP009238">
    <property type="protein sequence ID" value="AIL32001.1"/>
    <property type="molecule type" value="Genomic_DNA"/>
</dbReference>
<dbReference type="RefSeq" id="WP_038497899.1">
    <property type="nucleotide sequence ID" value="NZ_AFWK01000051.1"/>
</dbReference>
<dbReference type="PANTHER" id="PTHR42103:SF2">
    <property type="entry name" value="AB HYDROLASE-1 DOMAIN-CONTAINING PROTEIN"/>
    <property type="match status" value="1"/>
</dbReference>
<dbReference type="Proteomes" id="UP000028945">
    <property type="component" value="Chromosome"/>
</dbReference>
<evidence type="ECO:0000313" key="1">
    <source>
        <dbReference type="EMBL" id="AIL32001.1"/>
    </source>
</evidence>
<dbReference type="OrthoDB" id="9800435at2"/>
<gene>
    <name evidence="1" type="ORF">IX83_00480</name>
</gene>
<dbReference type="GO" id="GO:0016787">
    <property type="term" value="F:hydrolase activity"/>
    <property type="evidence" value="ECO:0007669"/>
    <property type="project" value="UniProtKB-KW"/>
</dbReference>
<keyword evidence="2" id="KW-1185">Reference proteome</keyword>
<sequence length="215" mass="24508">MNPKTMQFQGQVGIVDCAIDWPTTPEITGWALLLHPHPLYDGSRDNKVITTMARLCTQLGFVVVRPNFRGVGLSEGVFDKAHGETFDMLAVYEQFLQTYPELMDKRFVLGGFSFGTAVATQLYNELKDRGLTLPDSLVLTGPAVWRFTWREIVLPAENTLVVHGENDEVVPLQEVFDWFRPYHVPVVVVPESTHFFHGNLIILKRLVHDFINRLR</sequence>
<dbReference type="HOGENOM" id="CLU_086287_1_0_4"/>
<dbReference type="KEGG" id="bpsi:IX83_00480"/>
<dbReference type="eggNOG" id="COG2945">
    <property type="taxonomic scope" value="Bacteria"/>
</dbReference>
<dbReference type="InterPro" id="IPR029058">
    <property type="entry name" value="AB_hydrolase_fold"/>
</dbReference>